<evidence type="ECO:0000256" key="2">
    <source>
        <dbReference type="ARBA" id="ARBA00023163"/>
    </source>
</evidence>
<proteinExistence type="predicted"/>
<keyword evidence="2" id="KW-0804">Transcription</keyword>
<evidence type="ECO:0000259" key="3">
    <source>
        <dbReference type="Pfam" id="PF16859"/>
    </source>
</evidence>
<organism evidence="4 5">
    <name type="scientific">Streptomyces griseochromogenes</name>
    <dbReference type="NCBI Taxonomy" id="68214"/>
    <lineage>
        <taxon>Bacteria</taxon>
        <taxon>Bacillati</taxon>
        <taxon>Actinomycetota</taxon>
        <taxon>Actinomycetes</taxon>
        <taxon>Kitasatosporales</taxon>
        <taxon>Streptomycetaceae</taxon>
        <taxon>Streptomyces</taxon>
    </lineage>
</organism>
<feature type="domain" description="Tetracyclin repressor-like C-terminal" evidence="3">
    <location>
        <begin position="51"/>
        <end position="112"/>
    </location>
</feature>
<sequence length="125" mass="14126">MPKPCDTMVVLMFRPRHANVAKSTVYRWWKSKGALVMDACTHTVVTRVPEPDTRTVAGDPTSFISDLYRISAYPLRGKALRGLMAEAQLDPAFAEHFRQWVQSRRAVVTRMLSSPQSTATNYQPT</sequence>
<dbReference type="InterPro" id="IPR036271">
    <property type="entry name" value="Tet_transcr_reg_TetR-rel_C_sf"/>
</dbReference>
<dbReference type="Pfam" id="PF16859">
    <property type="entry name" value="TetR_C_11"/>
    <property type="match status" value="1"/>
</dbReference>
<reference evidence="4 5" key="1">
    <citation type="submission" date="2016-06" db="EMBL/GenBank/DDBJ databases">
        <title>Complete genome sequence of Streptomyces griseochromogenes ATCC 14511, the Blasticidin S producer.</title>
        <authorList>
            <person name="Wu L."/>
        </authorList>
    </citation>
    <scope>NUCLEOTIDE SEQUENCE [LARGE SCALE GENOMIC DNA]</scope>
    <source>
        <strain evidence="4 5">ATCC 14511</strain>
    </source>
</reference>
<evidence type="ECO:0000313" key="5">
    <source>
        <dbReference type="Proteomes" id="UP000092659"/>
    </source>
</evidence>
<name>A0A1B1B3D0_9ACTN</name>
<evidence type="ECO:0000313" key="4">
    <source>
        <dbReference type="EMBL" id="ANP53328.1"/>
    </source>
</evidence>
<gene>
    <name evidence="4" type="ORF">AVL59_30745</name>
</gene>
<dbReference type="Gene3D" id="1.10.357.10">
    <property type="entry name" value="Tetracycline Repressor, domain 2"/>
    <property type="match status" value="1"/>
</dbReference>
<evidence type="ECO:0000256" key="1">
    <source>
        <dbReference type="ARBA" id="ARBA00023015"/>
    </source>
</evidence>
<accession>A0A1B1B3D0</accession>
<dbReference type="KEGG" id="sgs:AVL59_30745"/>
<dbReference type="AlphaFoldDB" id="A0A1B1B3D0"/>
<dbReference type="EMBL" id="CP016279">
    <property type="protein sequence ID" value="ANP53328.1"/>
    <property type="molecule type" value="Genomic_DNA"/>
</dbReference>
<dbReference type="InterPro" id="IPR011075">
    <property type="entry name" value="TetR_C"/>
</dbReference>
<dbReference type="SUPFAM" id="SSF48498">
    <property type="entry name" value="Tetracyclin repressor-like, C-terminal domain"/>
    <property type="match status" value="1"/>
</dbReference>
<dbReference type="STRING" id="68214.AVL59_30745"/>
<dbReference type="Proteomes" id="UP000092659">
    <property type="component" value="Chromosome"/>
</dbReference>
<keyword evidence="1" id="KW-0805">Transcription regulation</keyword>
<protein>
    <recommendedName>
        <fullName evidence="3">Tetracyclin repressor-like C-terminal domain-containing protein</fullName>
    </recommendedName>
</protein>